<evidence type="ECO:0000256" key="3">
    <source>
        <dbReference type="ARBA" id="ARBA00022553"/>
    </source>
</evidence>
<dbReference type="CDD" id="cd00082">
    <property type="entry name" value="HisKA"/>
    <property type="match status" value="1"/>
</dbReference>
<dbReference type="Pfam" id="PF02518">
    <property type="entry name" value="HATPase_c"/>
    <property type="match status" value="1"/>
</dbReference>
<keyword evidence="9" id="KW-0418">Kinase</keyword>
<dbReference type="InterPro" id="IPR036890">
    <property type="entry name" value="HATPase_C_sf"/>
</dbReference>
<keyword evidence="10" id="KW-1185">Reference proteome</keyword>
<dbReference type="PROSITE" id="PS50109">
    <property type="entry name" value="HIS_KIN"/>
    <property type="match status" value="1"/>
</dbReference>
<dbReference type="SMART" id="SM00387">
    <property type="entry name" value="HATPase_c"/>
    <property type="match status" value="1"/>
</dbReference>
<evidence type="ECO:0000259" key="7">
    <source>
        <dbReference type="PROSITE" id="PS50112"/>
    </source>
</evidence>
<feature type="domain" description="Histidine kinase" evidence="5">
    <location>
        <begin position="565"/>
        <end position="788"/>
    </location>
</feature>
<feature type="modified residue" description="4-aspartylphosphate" evidence="4">
    <location>
        <position position="859"/>
    </location>
</feature>
<dbReference type="InterPro" id="IPR003661">
    <property type="entry name" value="HisK_dim/P_dom"/>
</dbReference>
<organism evidence="9 10">
    <name type="scientific">Oceanispirochaeta crateris</name>
    <dbReference type="NCBI Taxonomy" id="2518645"/>
    <lineage>
        <taxon>Bacteria</taxon>
        <taxon>Pseudomonadati</taxon>
        <taxon>Spirochaetota</taxon>
        <taxon>Spirochaetia</taxon>
        <taxon>Spirochaetales</taxon>
        <taxon>Spirochaetaceae</taxon>
        <taxon>Oceanispirochaeta</taxon>
    </lineage>
</organism>
<dbReference type="InterPro" id="IPR001789">
    <property type="entry name" value="Sig_transdc_resp-reg_receiver"/>
</dbReference>
<dbReference type="Gene3D" id="3.30.450.20">
    <property type="entry name" value="PAS domain"/>
    <property type="match status" value="3"/>
</dbReference>
<dbReference type="Pfam" id="PF08448">
    <property type="entry name" value="PAS_4"/>
    <property type="match status" value="1"/>
</dbReference>
<dbReference type="EMBL" id="CP036150">
    <property type="protein sequence ID" value="QEN08229.1"/>
    <property type="molecule type" value="Genomic_DNA"/>
</dbReference>
<dbReference type="InterPro" id="IPR011006">
    <property type="entry name" value="CheY-like_superfamily"/>
</dbReference>
<gene>
    <name evidence="9" type="ORF">EXM22_09600</name>
</gene>
<dbReference type="Pfam" id="PF00512">
    <property type="entry name" value="HisKA"/>
    <property type="match status" value="1"/>
</dbReference>
<evidence type="ECO:0000256" key="1">
    <source>
        <dbReference type="ARBA" id="ARBA00000085"/>
    </source>
</evidence>
<keyword evidence="3 4" id="KW-0597">Phosphoprotein</keyword>
<dbReference type="PRINTS" id="PR00344">
    <property type="entry name" value="BCTRLSENSOR"/>
</dbReference>
<dbReference type="PANTHER" id="PTHR43065">
    <property type="entry name" value="SENSOR HISTIDINE KINASE"/>
    <property type="match status" value="1"/>
</dbReference>
<proteinExistence type="predicted"/>
<dbReference type="InterPro" id="IPR000700">
    <property type="entry name" value="PAS-assoc_C"/>
</dbReference>
<dbReference type="PANTHER" id="PTHR43065:SF42">
    <property type="entry name" value="TWO-COMPONENT SENSOR PPRA"/>
    <property type="match status" value="1"/>
</dbReference>
<dbReference type="InterPro" id="IPR004358">
    <property type="entry name" value="Sig_transdc_His_kin-like_C"/>
</dbReference>
<sequence>MKDQNRKLNALMLINRLLVEETDPAIFLDSVCHILVRENIYSTVWIVLTQHNLPVEPYFHAGFAAGGDSSFEPMKYTLKMGILPSCVHKSLDSGDSVLIHDSLAECSHCPLNHHLENQSDITRPLGFGSASLGWMTASGDPLVVEDDEEKDFFSGIADLVHYGLKNIYDKLTHHDLDSQYEAFLESSSDIVLELDLKGRLLKANHSAFDLFGPLLKERFGRTLEPMMNKDNFRLVEETLNHVLENPVPVSTVAEGMDWTGHFVSVSINIYPHLNTKGEVIGFSVFLKNNPDAEVKKKEPRENDERAYNLFDNAPVAYQSLDEEGNFLEVNENWLRITGYERHEVIGRWFGDFLAPGYKEGFQKRFPLFKKRGTIHSEFFLVGKKGELHYISFDGRIGYNQDGSFRQTYCVLRDETEKKKIEDATKEKEIYFRNIFEYINSGISIFEPYLDGEDFIFLDLNPFGQKISNVKLEDIKGRRVSEVFPGVSSMGLLKCLQLTHKTGESQFLPVREYKDDRLTQIVENHISKLPSGNLLVIFDDKSKQFQMETRLRQTEKMEAIGHLAGGIAHDFNNILSGILGYAELVSLKNAQDEEIHSYMDNIISAGDRAKKLVHQILSFSRQKPEKNEIFYIIPVIQDALRLLRASIPSSIHIKTAFSDETNPVLGDSTSIHEILMNLCTNASYAMDEKGVLEISFFEENLEKELDGILGKITPGEYSILSVKDNGSGMDADTLSHIFEPFFTTKKVGDGTGMGLSVVFGIVGNHKGNITVHSIPDEGTEFSVYIPQVIRNLDSVPQQDTPVFKGSNEHVLVIDDEELNCDLFRDLLINKGYKVTTFCESQDVLDYLEQNADIVDIIVSDQTMPRMTGSELSVIIKDLYPQIPVILCSGYSTVVTPFNYKEFGAAAYLAKPVRIENLVYTIHQVLTS</sequence>
<dbReference type="InterPro" id="IPR003594">
    <property type="entry name" value="HATPase_dom"/>
</dbReference>
<dbReference type="Gene3D" id="3.40.50.2300">
    <property type="match status" value="1"/>
</dbReference>
<dbReference type="CDD" id="cd00130">
    <property type="entry name" value="PAS"/>
    <property type="match status" value="2"/>
</dbReference>
<dbReference type="InterPro" id="IPR000014">
    <property type="entry name" value="PAS"/>
</dbReference>
<dbReference type="Pfam" id="PF13426">
    <property type="entry name" value="PAS_9"/>
    <property type="match status" value="1"/>
</dbReference>
<dbReference type="RefSeq" id="WP_149486309.1">
    <property type="nucleotide sequence ID" value="NZ_CP036150.1"/>
</dbReference>
<dbReference type="SMART" id="SM00091">
    <property type="entry name" value="PAS"/>
    <property type="match status" value="3"/>
</dbReference>
<dbReference type="Proteomes" id="UP000324209">
    <property type="component" value="Chromosome"/>
</dbReference>
<evidence type="ECO:0000256" key="2">
    <source>
        <dbReference type="ARBA" id="ARBA00012438"/>
    </source>
</evidence>
<dbReference type="Gene3D" id="3.30.565.10">
    <property type="entry name" value="Histidine kinase-like ATPase, C-terminal domain"/>
    <property type="match status" value="1"/>
</dbReference>
<dbReference type="SMART" id="SM00388">
    <property type="entry name" value="HisKA"/>
    <property type="match status" value="1"/>
</dbReference>
<protein>
    <recommendedName>
        <fullName evidence="2">histidine kinase</fullName>
        <ecNumber evidence="2">2.7.13.3</ecNumber>
    </recommendedName>
</protein>
<reference evidence="9 10" key="1">
    <citation type="submission" date="2019-02" db="EMBL/GenBank/DDBJ databases">
        <title>Complete Genome Sequence and Methylome Analysis of free living Spirochaetas.</title>
        <authorList>
            <person name="Fomenkov A."/>
            <person name="Dubinina G."/>
            <person name="Leshcheva N."/>
            <person name="Mikheeva N."/>
            <person name="Grabovich M."/>
            <person name="Vincze T."/>
            <person name="Roberts R.J."/>
        </authorList>
    </citation>
    <scope>NUCLEOTIDE SEQUENCE [LARGE SCALE GENOMIC DNA]</scope>
    <source>
        <strain evidence="9 10">K2</strain>
    </source>
</reference>
<dbReference type="Gene3D" id="1.10.287.130">
    <property type="match status" value="1"/>
</dbReference>
<dbReference type="CDD" id="cd00156">
    <property type="entry name" value="REC"/>
    <property type="match status" value="1"/>
</dbReference>
<name>A0A5C1QLY9_9SPIO</name>
<dbReference type="InterPro" id="IPR035965">
    <property type="entry name" value="PAS-like_dom_sf"/>
</dbReference>
<evidence type="ECO:0000259" key="8">
    <source>
        <dbReference type="PROSITE" id="PS50113"/>
    </source>
</evidence>
<feature type="domain" description="Response regulatory" evidence="6">
    <location>
        <begin position="808"/>
        <end position="924"/>
    </location>
</feature>
<evidence type="ECO:0000259" key="5">
    <source>
        <dbReference type="PROSITE" id="PS50109"/>
    </source>
</evidence>
<feature type="domain" description="PAS" evidence="7">
    <location>
        <begin position="176"/>
        <end position="246"/>
    </location>
</feature>
<dbReference type="AlphaFoldDB" id="A0A5C1QLY9"/>
<evidence type="ECO:0000313" key="10">
    <source>
        <dbReference type="Proteomes" id="UP000324209"/>
    </source>
</evidence>
<accession>A0A5C1QLY9</accession>
<comment type="catalytic activity">
    <reaction evidence="1">
        <text>ATP + protein L-histidine = ADP + protein N-phospho-L-histidine.</text>
        <dbReference type="EC" id="2.7.13.3"/>
    </reaction>
</comment>
<feature type="domain" description="PAS" evidence="7">
    <location>
        <begin position="302"/>
        <end position="372"/>
    </location>
</feature>
<dbReference type="SUPFAM" id="SSF55874">
    <property type="entry name" value="ATPase domain of HSP90 chaperone/DNA topoisomerase II/histidine kinase"/>
    <property type="match status" value="1"/>
</dbReference>
<dbReference type="SUPFAM" id="SSF47384">
    <property type="entry name" value="Homodimeric domain of signal transducing histidine kinase"/>
    <property type="match status" value="1"/>
</dbReference>
<dbReference type="InterPro" id="IPR013656">
    <property type="entry name" value="PAS_4"/>
</dbReference>
<keyword evidence="9" id="KW-0808">Transferase</keyword>
<evidence type="ECO:0000313" key="9">
    <source>
        <dbReference type="EMBL" id="QEN08229.1"/>
    </source>
</evidence>
<dbReference type="SMART" id="SM00448">
    <property type="entry name" value="REC"/>
    <property type="match status" value="1"/>
</dbReference>
<dbReference type="OrthoDB" id="9763119at2"/>
<dbReference type="PROSITE" id="PS50112">
    <property type="entry name" value="PAS"/>
    <property type="match status" value="2"/>
</dbReference>
<dbReference type="PROSITE" id="PS50110">
    <property type="entry name" value="RESPONSE_REGULATORY"/>
    <property type="match status" value="1"/>
</dbReference>
<dbReference type="EC" id="2.7.13.3" evidence="2"/>
<dbReference type="GO" id="GO:0000155">
    <property type="term" value="F:phosphorelay sensor kinase activity"/>
    <property type="evidence" value="ECO:0007669"/>
    <property type="project" value="InterPro"/>
</dbReference>
<feature type="domain" description="PAC" evidence="8">
    <location>
        <begin position="374"/>
        <end position="426"/>
    </location>
</feature>
<evidence type="ECO:0000259" key="6">
    <source>
        <dbReference type="PROSITE" id="PS50110"/>
    </source>
</evidence>
<dbReference type="InterPro" id="IPR005467">
    <property type="entry name" value="His_kinase_dom"/>
</dbReference>
<dbReference type="Pfam" id="PF00072">
    <property type="entry name" value="Response_reg"/>
    <property type="match status" value="1"/>
</dbReference>
<dbReference type="PROSITE" id="PS50113">
    <property type="entry name" value="PAC"/>
    <property type="match status" value="1"/>
</dbReference>
<dbReference type="SUPFAM" id="SSF55785">
    <property type="entry name" value="PYP-like sensor domain (PAS domain)"/>
    <property type="match status" value="3"/>
</dbReference>
<dbReference type="KEGG" id="ock:EXM22_09600"/>
<dbReference type="InterPro" id="IPR036097">
    <property type="entry name" value="HisK_dim/P_sf"/>
</dbReference>
<dbReference type="SUPFAM" id="SSF52172">
    <property type="entry name" value="CheY-like"/>
    <property type="match status" value="1"/>
</dbReference>
<dbReference type="NCBIfam" id="TIGR00229">
    <property type="entry name" value="sensory_box"/>
    <property type="match status" value="2"/>
</dbReference>
<evidence type="ECO:0000256" key="4">
    <source>
        <dbReference type="PROSITE-ProRule" id="PRU00169"/>
    </source>
</evidence>